<proteinExistence type="predicted"/>
<dbReference type="PANTHER" id="PTHR21180">
    <property type="entry name" value="ENDONUCLEASE/EXONUCLEASE/PHOSPHATASE FAMILY DOMAIN-CONTAINING PROTEIN 1"/>
    <property type="match status" value="1"/>
</dbReference>
<dbReference type="GO" id="GO:0015628">
    <property type="term" value="P:protein secretion by the type II secretion system"/>
    <property type="evidence" value="ECO:0007669"/>
    <property type="project" value="TreeGrafter"/>
</dbReference>
<gene>
    <name evidence="4" type="ORF">H206_02939</name>
</gene>
<dbReference type="Gene3D" id="1.10.150.280">
    <property type="entry name" value="AF1531-like domain"/>
    <property type="match status" value="1"/>
</dbReference>
<comment type="caution">
    <text evidence="4">The sequence shown here is derived from an EMBL/GenBank/DDBJ whole genome shotgun (WGS) entry which is preliminary data.</text>
</comment>
<dbReference type="Proteomes" id="UP000287853">
    <property type="component" value="Unassembled WGS sequence"/>
</dbReference>
<evidence type="ECO:0000256" key="2">
    <source>
        <dbReference type="SAM" id="SignalP"/>
    </source>
</evidence>
<evidence type="ECO:0000313" key="4">
    <source>
        <dbReference type="EMBL" id="RWX43274.1"/>
    </source>
</evidence>
<dbReference type="AlphaFoldDB" id="A0A444IR14"/>
<evidence type="ECO:0000313" key="5">
    <source>
        <dbReference type="Proteomes" id="UP000287853"/>
    </source>
</evidence>
<dbReference type="NCBIfam" id="TIGR00426">
    <property type="entry name" value="competence protein ComEA helix-hairpin-helix repeat region"/>
    <property type="match status" value="1"/>
</dbReference>
<dbReference type="InterPro" id="IPR003583">
    <property type="entry name" value="Hlx-hairpin-Hlx_DNA-bd_motif"/>
</dbReference>
<dbReference type="InterPro" id="IPR051675">
    <property type="entry name" value="Endo/Exo/Phosphatase_dom_1"/>
</dbReference>
<dbReference type="SUPFAM" id="SSF47781">
    <property type="entry name" value="RuvA domain 2-like"/>
    <property type="match status" value="1"/>
</dbReference>
<dbReference type="GO" id="GO:0006281">
    <property type="term" value="P:DNA repair"/>
    <property type="evidence" value="ECO:0007669"/>
    <property type="project" value="InterPro"/>
</dbReference>
<evidence type="ECO:0000259" key="3">
    <source>
        <dbReference type="SMART" id="SM00278"/>
    </source>
</evidence>
<feature type="signal peptide" evidence="2">
    <location>
        <begin position="1"/>
        <end position="20"/>
    </location>
</feature>
<accession>A0A444IR14</accession>
<dbReference type="InterPro" id="IPR004509">
    <property type="entry name" value="Competence_ComEA_HhH"/>
</dbReference>
<dbReference type="SMART" id="SM00278">
    <property type="entry name" value="HhH1"/>
    <property type="match status" value="2"/>
</dbReference>
<feature type="chain" id="PRO_5019091424" evidence="2">
    <location>
        <begin position="21"/>
        <end position="109"/>
    </location>
</feature>
<sequence>MRSFYLALFFVFFLTTSAAAVVNINTASLEELTSLPGIGQVKAESIIKYRQDKGLFKKVDELKNVYGIGAKSVARLKDEITVGEEDPATSAATTVTKENKGTTQKAQKE</sequence>
<dbReference type="EMBL" id="MTKO01000125">
    <property type="protein sequence ID" value="RWX43274.1"/>
    <property type="molecule type" value="Genomic_DNA"/>
</dbReference>
<reference evidence="4 5" key="1">
    <citation type="submission" date="2017-01" db="EMBL/GenBank/DDBJ databases">
        <title>The cable genome- insights into the physiology and evolution of filamentous bacteria capable of sulfide oxidation via long distance electron transfer.</title>
        <authorList>
            <person name="Schreiber L."/>
            <person name="Bjerg J.T."/>
            <person name="Boggild A."/>
            <person name="Van De Vossenberg J."/>
            <person name="Meysman F."/>
            <person name="Nielsen L.P."/>
            <person name="Schramm A."/>
            <person name="Kjeldsen K.U."/>
        </authorList>
    </citation>
    <scope>NUCLEOTIDE SEQUENCE [LARGE SCALE GENOMIC DNA]</scope>
    <source>
        <strain evidence="4">MCF</strain>
    </source>
</reference>
<keyword evidence="5" id="KW-1185">Reference proteome</keyword>
<feature type="domain" description="Helix-hairpin-helix DNA-binding motif class 1" evidence="3">
    <location>
        <begin position="60"/>
        <end position="79"/>
    </location>
</feature>
<feature type="region of interest" description="Disordered" evidence="1">
    <location>
        <begin position="86"/>
        <end position="109"/>
    </location>
</feature>
<feature type="compositionally biased region" description="Polar residues" evidence="1">
    <location>
        <begin position="90"/>
        <end position="109"/>
    </location>
</feature>
<dbReference type="GO" id="GO:0015627">
    <property type="term" value="C:type II protein secretion system complex"/>
    <property type="evidence" value="ECO:0007669"/>
    <property type="project" value="TreeGrafter"/>
</dbReference>
<organism evidence="4 5">
    <name type="scientific">Candidatus Electrothrix aarhusensis</name>
    <dbReference type="NCBI Taxonomy" id="1859131"/>
    <lineage>
        <taxon>Bacteria</taxon>
        <taxon>Pseudomonadati</taxon>
        <taxon>Thermodesulfobacteriota</taxon>
        <taxon>Desulfobulbia</taxon>
        <taxon>Desulfobulbales</taxon>
        <taxon>Desulfobulbaceae</taxon>
        <taxon>Candidatus Electrothrix</taxon>
    </lineage>
</organism>
<name>A0A444IR14_9BACT</name>
<feature type="domain" description="Helix-hairpin-helix DNA-binding motif class 1" evidence="3">
    <location>
        <begin position="30"/>
        <end position="49"/>
    </location>
</feature>
<dbReference type="PANTHER" id="PTHR21180:SF32">
    <property type="entry name" value="ENDONUCLEASE_EXONUCLEASE_PHOSPHATASE FAMILY DOMAIN-CONTAINING PROTEIN 1"/>
    <property type="match status" value="1"/>
</dbReference>
<dbReference type="GO" id="GO:0003677">
    <property type="term" value="F:DNA binding"/>
    <property type="evidence" value="ECO:0007669"/>
    <property type="project" value="InterPro"/>
</dbReference>
<dbReference type="InterPro" id="IPR010994">
    <property type="entry name" value="RuvA_2-like"/>
</dbReference>
<evidence type="ECO:0000256" key="1">
    <source>
        <dbReference type="SAM" id="MobiDB-lite"/>
    </source>
</evidence>
<keyword evidence="2" id="KW-0732">Signal</keyword>
<protein>
    <submittedName>
        <fullName evidence="4">Helix-hairpin-helix motif-containing protein</fullName>
    </submittedName>
</protein>
<dbReference type="Pfam" id="PF12836">
    <property type="entry name" value="HHH_3"/>
    <property type="match status" value="1"/>
</dbReference>